<dbReference type="GO" id="GO:0120009">
    <property type="term" value="P:intermembrane lipid transfer"/>
    <property type="evidence" value="ECO:0007669"/>
    <property type="project" value="UniProtKB-ARBA"/>
</dbReference>
<accession>A0AAF5Q4P2</accession>
<dbReference type="PANTHER" id="PTHR10972">
    <property type="entry name" value="OXYSTEROL-BINDING PROTEIN-RELATED"/>
    <property type="match status" value="1"/>
</dbReference>
<keyword evidence="5" id="KW-0446">Lipid-binding</keyword>
<dbReference type="GO" id="GO:0032934">
    <property type="term" value="F:sterol binding"/>
    <property type="evidence" value="ECO:0007669"/>
    <property type="project" value="TreeGrafter"/>
</dbReference>
<evidence type="ECO:0000256" key="4">
    <source>
        <dbReference type="ARBA" id="ARBA00023055"/>
    </source>
</evidence>
<evidence type="ECO:0000313" key="9">
    <source>
        <dbReference type="Proteomes" id="UP000093561"/>
    </source>
</evidence>
<dbReference type="Pfam" id="PF00169">
    <property type="entry name" value="PH"/>
    <property type="match status" value="1"/>
</dbReference>
<feature type="domain" description="PH" evidence="8">
    <location>
        <begin position="66"/>
        <end position="160"/>
    </location>
</feature>
<dbReference type="SUPFAM" id="SSF144000">
    <property type="entry name" value="Oxysterol-binding protein-like"/>
    <property type="match status" value="1"/>
</dbReference>
<dbReference type="InterPro" id="IPR018494">
    <property type="entry name" value="Oxysterol-bd_CS"/>
</dbReference>
<reference evidence="9" key="1">
    <citation type="submission" date="2015-03" db="EMBL/GenBank/DDBJ databases">
        <title>Wuchereria bancrofti Genome Sequencing Papua New Guinea Strain.</title>
        <authorList>
            <person name="Small S.T."/>
            <person name="Serre D."/>
            <person name="Zimmerman P.A."/>
        </authorList>
    </citation>
    <scope>NUCLEOTIDE SEQUENCE [LARGE SCALE GENOMIC DNA]</scope>
    <source>
        <strain evidence="9">pt0022</strain>
    </source>
</reference>
<dbReference type="Pfam" id="PF01237">
    <property type="entry name" value="Oxysterol_BP"/>
    <property type="match status" value="1"/>
</dbReference>
<keyword evidence="4 7" id="KW-0445">Lipid transport</keyword>
<dbReference type="PROSITE" id="PS01013">
    <property type="entry name" value="OSBP"/>
    <property type="match status" value="1"/>
</dbReference>
<proteinExistence type="inferred from homology"/>
<evidence type="ECO:0000259" key="8">
    <source>
        <dbReference type="PROSITE" id="PS50003"/>
    </source>
</evidence>
<dbReference type="SMART" id="SM00233">
    <property type="entry name" value="PH"/>
    <property type="match status" value="1"/>
</dbReference>
<dbReference type="GO" id="GO:0097038">
    <property type="term" value="C:perinuclear endoplasmic reticulum"/>
    <property type="evidence" value="ECO:0007669"/>
    <property type="project" value="TreeGrafter"/>
</dbReference>
<evidence type="ECO:0000313" key="10">
    <source>
        <dbReference type="WBParaSite" id="mrna-Wban_09784"/>
    </source>
</evidence>
<reference evidence="10" key="3">
    <citation type="submission" date="2024-02" db="UniProtKB">
        <authorList>
            <consortium name="WormBaseParasite"/>
        </authorList>
    </citation>
    <scope>IDENTIFICATION</scope>
    <source>
        <strain evidence="10">pt0022</strain>
    </source>
</reference>
<dbReference type="FunFam" id="2.40.160.120:FF:000001">
    <property type="entry name" value="Oxysterol-binding protein"/>
    <property type="match status" value="1"/>
</dbReference>
<dbReference type="GO" id="GO:0005886">
    <property type="term" value="C:plasma membrane"/>
    <property type="evidence" value="ECO:0007669"/>
    <property type="project" value="TreeGrafter"/>
</dbReference>
<dbReference type="Proteomes" id="UP000093561">
    <property type="component" value="Unassembled WGS sequence"/>
</dbReference>
<evidence type="ECO:0000256" key="2">
    <source>
        <dbReference type="ARBA" id="ARBA00022448"/>
    </source>
</evidence>
<dbReference type="Gene3D" id="2.30.29.30">
    <property type="entry name" value="Pleckstrin-homology domain (PH domain)/Phosphotyrosine-binding domain (PTB)"/>
    <property type="match status" value="1"/>
</dbReference>
<dbReference type="WBParaSite" id="mrna-Wban_09784">
    <property type="protein sequence ID" value="mrna-Wban_09784"/>
    <property type="gene ID" value="Wban_09784"/>
</dbReference>
<dbReference type="PROSITE" id="PS50003">
    <property type="entry name" value="PH_DOMAIN"/>
    <property type="match status" value="1"/>
</dbReference>
<dbReference type="InterPro" id="IPR011993">
    <property type="entry name" value="PH-like_dom_sf"/>
</dbReference>
<dbReference type="InterPro" id="IPR001849">
    <property type="entry name" value="PH_domain"/>
</dbReference>
<organism evidence="9 10">
    <name type="scientific">Wuchereria bancrofti</name>
    <dbReference type="NCBI Taxonomy" id="6293"/>
    <lineage>
        <taxon>Eukaryota</taxon>
        <taxon>Metazoa</taxon>
        <taxon>Ecdysozoa</taxon>
        <taxon>Nematoda</taxon>
        <taxon>Chromadorea</taxon>
        <taxon>Rhabditida</taxon>
        <taxon>Spirurina</taxon>
        <taxon>Spiruromorpha</taxon>
        <taxon>Filarioidea</taxon>
        <taxon>Onchocercidae</taxon>
        <taxon>Wuchereria</taxon>
    </lineage>
</organism>
<dbReference type="AlphaFoldDB" id="A0AAF5Q4P2"/>
<dbReference type="SUPFAM" id="SSF50729">
    <property type="entry name" value="PH domain-like"/>
    <property type="match status" value="1"/>
</dbReference>
<comment type="similarity">
    <text evidence="1 6">Belongs to the OSBP family.</text>
</comment>
<keyword evidence="2 7" id="KW-0813">Transport</keyword>
<evidence type="ECO:0000256" key="7">
    <source>
        <dbReference type="RuleBase" id="RU003845"/>
    </source>
</evidence>
<evidence type="ECO:0000256" key="5">
    <source>
        <dbReference type="ARBA" id="ARBA00023121"/>
    </source>
</evidence>
<protein>
    <recommendedName>
        <fullName evidence="7">Oxysterol-binding protein</fullName>
    </recommendedName>
</protein>
<dbReference type="PANTHER" id="PTHR10972:SF205">
    <property type="entry name" value="OXYSTEROL-BINDING PROTEIN 1"/>
    <property type="match status" value="1"/>
</dbReference>
<dbReference type="Gene3D" id="2.40.160.120">
    <property type="match status" value="1"/>
</dbReference>
<name>A0AAF5Q4P2_WUCBA</name>
<dbReference type="InterPro" id="IPR000648">
    <property type="entry name" value="Oxysterol-bd"/>
</dbReference>
<evidence type="ECO:0000256" key="1">
    <source>
        <dbReference type="ARBA" id="ARBA00008842"/>
    </source>
</evidence>
<dbReference type="GO" id="GO:0005829">
    <property type="term" value="C:cytosol"/>
    <property type="evidence" value="ECO:0007669"/>
    <property type="project" value="TreeGrafter"/>
</dbReference>
<sequence>MSGSDNRAKTKRQNTESSFLGRLFHFNYLRSRNEPETINDLNLSSNTSKSSLKDIEIEIIDISGGTIIKSGYLAKKIWRFGRSTSFFVLRNNGKFCFYKNETIAKDPKKYNGFTNVKDIYVVPRGLKEFIIYTKKSIWYLKAKTSQDRDDWIKKLKSIRAFLRMKEEEELKRIINSQSNQRKKTNTKKIITELDELLQITYKNLRELQVKLNDFRHSLLNGKQLDKVQMADLDDTSHKIIKDMQISLEAIKRYFTKSKCLQDEMKRIMHDLNYESQQRSNLIRQIELQAKQLNCIEKSARLKSNFAPEELSKFNDLLLATESESEREMAGISSWQEINFSETGTTESAKTEHTASTIKEKTASPAIPVVLRTKQCSRKRRTQIPQRKKTGMSLWSLLKNALGKELYKIPLPVNFNEPLSFIQRLTECLEYSYLIDKAAKIKNPADQMIYVGTFVISTLCNTPFRTCKPFNPLWCETFEFDRMADLGWRAIAEQVSHHPPISAIHAEGNGWILDEDIDVHSQFQATIMKIFPEGTASIFFPETKSFYYWTMKDIKTLVKGFIIGPITVHNEGNCVIMNEPDGINCVFNLIRHKFFSTDNERTFSGTIYDKFGKELYGLTGDWSQKCQVIWSRNMQPKESELMYNYTALAIELNEPEEDVAPTDSRLRPDMRMMENGNWNAANEEKKRLEEKQRIDTKKYQDMLENGEKIIERPIWFKKCFDHCCGTPRYLYQGQYWKCKEMKDCVKLKITSAEYKMM</sequence>
<reference evidence="9" key="2">
    <citation type="journal article" date="2016" name="Mol. Ecol.">
        <title>Population genomics of the filarial nematode parasite Wuchereria bancrofti from mosquitoes.</title>
        <authorList>
            <person name="Small S.T."/>
            <person name="Reimer L.J."/>
            <person name="Tisch D.J."/>
            <person name="King C.L."/>
            <person name="Christensen B.M."/>
            <person name="Siba P.M."/>
            <person name="Kazura J.W."/>
            <person name="Serre D."/>
            <person name="Zimmerman P.A."/>
        </authorList>
    </citation>
    <scope>NUCLEOTIDE SEQUENCE</scope>
    <source>
        <strain evidence="9">pt0022</strain>
    </source>
</reference>
<evidence type="ECO:0000256" key="3">
    <source>
        <dbReference type="ARBA" id="ARBA00022553"/>
    </source>
</evidence>
<keyword evidence="3" id="KW-0597">Phosphoprotein</keyword>
<evidence type="ECO:0000256" key="6">
    <source>
        <dbReference type="RuleBase" id="RU003844"/>
    </source>
</evidence>
<dbReference type="InterPro" id="IPR037239">
    <property type="entry name" value="OSBP_sf"/>
</dbReference>